<dbReference type="PANTHER" id="PTHR10231">
    <property type="entry name" value="NUCLEOTIDE-SUGAR TRANSMEMBRANE TRANSPORTER"/>
    <property type="match status" value="1"/>
</dbReference>
<feature type="transmembrane region" description="Helical" evidence="6">
    <location>
        <begin position="50"/>
        <end position="69"/>
    </location>
</feature>
<dbReference type="Pfam" id="PF04142">
    <property type="entry name" value="Nuc_sug_transp"/>
    <property type="match status" value="1"/>
</dbReference>
<feature type="transmembrane region" description="Helical" evidence="6">
    <location>
        <begin position="377"/>
        <end position="398"/>
    </location>
</feature>
<evidence type="ECO:0000256" key="2">
    <source>
        <dbReference type="ARBA" id="ARBA00022692"/>
    </source>
</evidence>
<sequence length="399" mass="42686">MPNPTVAYDDDEETATLIVKGHRSSSSSKGAVTAPGPSQGAKKKGMSAKLIAFFGLIVVQGAHLLFFRLSQVGGKYEYNTASAVAVTEAIKFGISAVLFMRGETNDKTLPPWSVTATYTLLALAYAVNNQLAMYLLTNMGTSMFSMGKSLSPMVTALSMWGLYEDERFVPLQGICFLIFTMGLLCLFAPGQDGTGVSSSLAMAWLFFSVFVSALTSVINCRVLQKGACSLNMQNMLLYSQGFVFNLALYMSGINATGSGMGQGFFHGYDNFWVIWVLISQSLMGIAISAVYKYGDAIVKCLAVAVQSAILLVLDSLLFGYSFNFQSIMGAGVVLATTVIYFSEALPQVQMLKQAEKAARAKGDTVAKPSILTKALRMGAVTCMGGALVGLSVYIATFYV</sequence>
<evidence type="ECO:0000256" key="4">
    <source>
        <dbReference type="ARBA" id="ARBA00023136"/>
    </source>
</evidence>
<feature type="transmembrane region" description="Helical" evidence="6">
    <location>
        <begin position="324"/>
        <end position="342"/>
    </location>
</feature>
<proteinExistence type="predicted"/>
<evidence type="ECO:0000256" key="1">
    <source>
        <dbReference type="ARBA" id="ARBA00004141"/>
    </source>
</evidence>
<keyword evidence="2 6" id="KW-0812">Transmembrane</keyword>
<evidence type="ECO:0000313" key="7">
    <source>
        <dbReference type="EMBL" id="CAD9769540.1"/>
    </source>
</evidence>
<dbReference type="EMBL" id="HBHP01021730">
    <property type="protein sequence ID" value="CAD9769540.1"/>
    <property type="molecule type" value="Transcribed_RNA"/>
</dbReference>
<keyword evidence="3 6" id="KW-1133">Transmembrane helix</keyword>
<feature type="transmembrane region" description="Helical" evidence="6">
    <location>
        <begin position="272"/>
        <end position="291"/>
    </location>
</feature>
<feature type="transmembrane region" description="Helical" evidence="6">
    <location>
        <begin position="235"/>
        <end position="252"/>
    </location>
</feature>
<evidence type="ECO:0008006" key="8">
    <source>
        <dbReference type="Google" id="ProtNLM"/>
    </source>
</evidence>
<feature type="transmembrane region" description="Helical" evidence="6">
    <location>
        <begin position="298"/>
        <end position="318"/>
    </location>
</feature>
<feature type="region of interest" description="Disordered" evidence="5">
    <location>
        <begin position="21"/>
        <end position="40"/>
    </location>
</feature>
<reference evidence="7" key="1">
    <citation type="submission" date="2021-01" db="EMBL/GenBank/DDBJ databases">
        <authorList>
            <person name="Corre E."/>
            <person name="Pelletier E."/>
            <person name="Niang G."/>
            <person name="Scheremetjew M."/>
            <person name="Finn R."/>
            <person name="Kale V."/>
            <person name="Holt S."/>
            <person name="Cochrane G."/>
            <person name="Meng A."/>
            <person name="Brown T."/>
            <person name="Cohen L."/>
        </authorList>
    </citation>
    <scope>NUCLEOTIDE SEQUENCE</scope>
    <source>
        <strain evidence="7">CCMP622</strain>
    </source>
</reference>
<accession>A0A7S2TV23</accession>
<dbReference type="InterPro" id="IPR007271">
    <property type="entry name" value="Nuc_sug_transpt"/>
</dbReference>
<feature type="transmembrane region" description="Helical" evidence="6">
    <location>
        <begin position="201"/>
        <end position="223"/>
    </location>
</feature>
<evidence type="ECO:0000256" key="6">
    <source>
        <dbReference type="SAM" id="Phobius"/>
    </source>
</evidence>
<feature type="transmembrane region" description="Helical" evidence="6">
    <location>
        <begin position="81"/>
        <end position="100"/>
    </location>
</feature>
<comment type="subcellular location">
    <subcellularLocation>
        <location evidence="1">Membrane</location>
        <topology evidence="1">Multi-pass membrane protein</topology>
    </subcellularLocation>
</comment>
<keyword evidence="4 6" id="KW-0472">Membrane</keyword>
<feature type="transmembrane region" description="Helical" evidence="6">
    <location>
        <begin position="112"/>
        <end position="136"/>
    </location>
</feature>
<dbReference type="AlphaFoldDB" id="A0A7S2TV23"/>
<protein>
    <recommendedName>
        <fullName evidence="8">UDP-galactose transporter</fullName>
    </recommendedName>
</protein>
<dbReference type="GO" id="GO:0015165">
    <property type="term" value="F:pyrimidine nucleotide-sugar transmembrane transporter activity"/>
    <property type="evidence" value="ECO:0007669"/>
    <property type="project" value="InterPro"/>
</dbReference>
<organism evidence="7">
    <name type="scientific">Lotharella oceanica</name>
    <dbReference type="NCBI Taxonomy" id="641309"/>
    <lineage>
        <taxon>Eukaryota</taxon>
        <taxon>Sar</taxon>
        <taxon>Rhizaria</taxon>
        <taxon>Cercozoa</taxon>
        <taxon>Chlorarachniophyceae</taxon>
        <taxon>Lotharella</taxon>
    </lineage>
</organism>
<dbReference type="GO" id="GO:0000139">
    <property type="term" value="C:Golgi membrane"/>
    <property type="evidence" value="ECO:0007669"/>
    <property type="project" value="InterPro"/>
</dbReference>
<gene>
    <name evidence="7" type="ORF">LSP00402_LOCUS13523</name>
</gene>
<evidence type="ECO:0000256" key="5">
    <source>
        <dbReference type="SAM" id="MobiDB-lite"/>
    </source>
</evidence>
<name>A0A7S2TV23_9EUKA</name>
<evidence type="ECO:0000256" key="3">
    <source>
        <dbReference type="ARBA" id="ARBA00022989"/>
    </source>
</evidence>
<feature type="transmembrane region" description="Helical" evidence="6">
    <location>
        <begin position="169"/>
        <end position="189"/>
    </location>
</feature>